<dbReference type="Proteomes" id="UP000002424">
    <property type="component" value="Chromosome"/>
</dbReference>
<dbReference type="KEGG" id="avn:Avin_02280"/>
<reference evidence="2 3" key="1">
    <citation type="journal article" date="2009" name="J. Bacteriol.">
        <title>Genome sequence of Azotobacter vinelandii, an obligate aerobe specialized to support diverse anaerobic metabolic processes.</title>
        <authorList>
            <person name="Setubal J.C."/>
            <person name="dos Santos P."/>
            <person name="Goldman B.S."/>
            <person name="Ertesvag H."/>
            <person name="Espin G."/>
            <person name="Rubio L.M."/>
            <person name="Valla S."/>
            <person name="Almeida N.F."/>
            <person name="Balasubramanian D."/>
            <person name="Cromes L."/>
            <person name="Curatti L."/>
            <person name="Du Z."/>
            <person name="Godsy E."/>
            <person name="Goodner B."/>
            <person name="Hellner-Burris K."/>
            <person name="Hernandez J.A."/>
            <person name="Houmiel K."/>
            <person name="Imperial J."/>
            <person name="Kennedy C."/>
            <person name="Larson T.J."/>
            <person name="Latreille P."/>
            <person name="Ligon L.S."/>
            <person name="Lu J."/>
            <person name="Maerk M."/>
            <person name="Miller N.M."/>
            <person name="Norton S."/>
            <person name="O'Carroll I.P."/>
            <person name="Paulsen I."/>
            <person name="Raulfs E.C."/>
            <person name="Roemer R."/>
            <person name="Rosser J."/>
            <person name="Segura D."/>
            <person name="Slater S."/>
            <person name="Stricklin S.L."/>
            <person name="Studholme D.J."/>
            <person name="Sun J."/>
            <person name="Viana C.J."/>
            <person name="Wallin E."/>
            <person name="Wang B."/>
            <person name="Wheeler C."/>
            <person name="Zhu H."/>
            <person name="Dean D.R."/>
            <person name="Dixon R."/>
            <person name="Wood D."/>
        </authorList>
    </citation>
    <scope>NUCLEOTIDE SEQUENCE [LARGE SCALE GENOMIC DNA]</scope>
    <source>
        <strain evidence="3">DJ / ATCC BAA-1303</strain>
    </source>
</reference>
<sequence>MPELAEVAMSHERDGERSYPGPCGPIVNRGRSQSYPDHEVGVDEGEIPPDAYDEAVVTDRETGEMEPEHVEWEERNPC</sequence>
<dbReference type="EnsemblBacteria" id="ACO76489">
    <property type="protein sequence ID" value="ACO76489"/>
    <property type="gene ID" value="Avin_02280"/>
</dbReference>
<evidence type="ECO:0000313" key="2">
    <source>
        <dbReference type="EMBL" id="ACO76489.1"/>
    </source>
</evidence>
<feature type="region of interest" description="Disordered" evidence="1">
    <location>
        <begin position="59"/>
        <end position="78"/>
    </location>
</feature>
<dbReference type="AlphaFoldDB" id="C1DH82"/>
<feature type="region of interest" description="Disordered" evidence="1">
    <location>
        <begin position="1"/>
        <end position="48"/>
    </location>
</feature>
<accession>C1DH82</accession>
<proteinExistence type="predicted"/>
<dbReference type="HOGENOM" id="CLU_2766950_0_0_6"/>
<organism evidence="2 3">
    <name type="scientific">Azotobacter vinelandii (strain DJ / ATCC BAA-1303)</name>
    <dbReference type="NCBI Taxonomy" id="322710"/>
    <lineage>
        <taxon>Bacteria</taxon>
        <taxon>Pseudomonadati</taxon>
        <taxon>Pseudomonadota</taxon>
        <taxon>Gammaproteobacteria</taxon>
        <taxon>Pseudomonadales</taxon>
        <taxon>Pseudomonadaceae</taxon>
        <taxon>Azotobacter</taxon>
    </lineage>
</organism>
<protein>
    <submittedName>
        <fullName evidence="2">Uncharacterized protein</fullName>
    </submittedName>
</protein>
<dbReference type="EMBL" id="CP001157">
    <property type="protein sequence ID" value="ACO76489.1"/>
    <property type="molecule type" value="Genomic_DNA"/>
</dbReference>
<dbReference type="OrthoDB" id="7041930at2"/>
<evidence type="ECO:0000313" key="3">
    <source>
        <dbReference type="Proteomes" id="UP000002424"/>
    </source>
</evidence>
<gene>
    <name evidence="2" type="ordered locus">Avin_02280</name>
</gene>
<evidence type="ECO:0000256" key="1">
    <source>
        <dbReference type="SAM" id="MobiDB-lite"/>
    </source>
</evidence>
<keyword evidence="3" id="KW-1185">Reference proteome</keyword>
<name>C1DH82_AZOVD</name>